<dbReference type="Gene3D" id="3.30.470.10">
    <property type="match status" value="1"/>
</dbReference>
<dbReference type="InterPro" id="IPR043131">
    <property type="entry name" value="BCAT-like_N"/>
</dbReference>
<sequence>MATMNQVFAAYEQRKTALQASTNAFAKGVAWIEGELTPLHQARIPLLDQGFMHSDLTYDVPAIWDGRFFRLDDHLTRLSASCKKIRMELPLPKEEVKRLLVDMAVRSGIRDAFVEIIVTRGLKGVRESKPEDIKNNLYMFIMPYVWVMEPEIQSVGGSAIVARTVRRVPPGSIDPTVKNLQWGDLTRAMYEAKDRGATYPFLTDGDTNLTEGSGFNVCFIKDGVLYSPDVGVLHGVTRKSVFDVARANGIEVRCETVPVSMAYSCDEILMCTTAGGIMPITLLDGEPVNGGALGPITKKIWDGYWAMHYDPIYSFELPYEPVKGKL</sequence>
<dbReference type="Pfam" id="PF01063">
    <property type="entry name" value="Aminotran_4"/>
    <property type="match status" value="1"/>
</dbReference>
<accession>A0AAJ0D5V3</accession>
<evidence type="ECO:0000313" key="3">
    <source>
        <dbReference type="Proteomes" id="UP001271007"/>
    </source>
</evidence>
<dbReference type="Proteomes" id="UP001271007">
    <property type="component" value="Unassembled WGS sequence"/>
</dbReference>
<dbReference type="AlphaFoldDB" id="A0AAJ0D5V3"/>
<dbReference type="GO" id="GO:0003824">
    <property type="term" value="F:catalytic activity"/>
    <property type="evidence" value="ECO:0007669"/>
    <property type="project" value="InterPro"/>
</dbReference>
<dbReference type="InterPro" id="IPR001544">
    <property type="entry name" value="Aminotrans_IV"/>
</dbReference>
<dbReference type="InterPro" id="IPR043132">
    <property type="entry name" value="BCAT-like_C"/>
</dbReference>
<dbReference type="Gene3D" id="3.20.10.10">
    <property type="entry name" value="D-amino Acid Aminotransferase, subunit A, domain 2"/>
    <property type="match status" value="1"/>
</dbReference>
<gene>
    <name evidence="2" type="ORF">LTR09_011844</name>
</gene>
<reference evidence="2" key="1">
    <citation type="submission" date="2023-04" db="EMBL/GenBank/DDBJ databases">
        <title>Black Yeasts Isolated from many extreme environments.</title>
        <authorList>
            <person name="Coleine C."/>
            <person name="Stajich J.E."/>
            <person name="Selbmann L."/>
        </authorList>
    </citation>
    <scope>NUCLEOTIDE SEQUENCE</scope>
    <source>
        <strain evidence="2">CCFEE 5312</strain>
    </source>
</reference>
<protein>
    <recommendedName>
        <fullName evidence="4">D-aminoacid aminotransferase-like PLP-dependent enzyme</fullName>
    </recommendedName>
</protein>
<dbReference type="InterPro" id="IPR050571">
    <property type="entry name" value="Class-IV_PLP-Dep_Aminotrnsfr"/>
</dbReference>
<comment type="caution">
    <text evidence="2">The sequence shown here is derived from an EMBL/GenBank/DDBJ whole genome shotgun (WGS) entry which is preliminary data.</text>
</comment>
<comment type="similarity">
    <text evidence="1">Belongs to the class-IV pyridoxal-phosphate-dependent aminotransferase family.</text>
</comment>
<dbReference type="GO" id="GO:0046394">
    <property type="term" value="P:carboxylic acid biosynthetic process"/>
    <property type="evidence" value="ECO:0007669"/>
    <property type="project" value="UniProtKB-ARBA"/>
</dbReference>
<evidence type="ECO:0000313" key="2">
    <source>
        <dbReference type="EMBL" id="KAK3046697.1"/>
    </source>
</evidence>
<name>A0AAJ0D5V3_9PEZI</name>
<dbReference type="SUPFAM" id="SSF56752">
    <property type="entry name" value="D-aminoacid aminotransferase-like PLP-dependent enzymes"/>
    <property type="match status" value="1"/>
</dbReference>
<dbReference type="InterPro" id="IPR036038">
    <property type="entry name" value="Aminotransferase-like"/>
</dbReference>
<evidence type="ECO:0008006" key="4">
    <source>
        <dbReference type="Google" id="ProtNLM"/>
    </source>
</evidence>
<proteinExistence type="inferred from homology"/>
<dbReference type="PANTHER" id="PTHR42743:SF11">
    <property type="entry name" value="AMINODEOXYCHORISMATE LYASE"/>
    <property type="match status" value="1"/>
</dbReference>
<organism evidence="2 3">
    <name type="scientific">Extremus antarcticus</name>
    <dbReference type="NCBI Taxonomy" id="702011"/>
    <lineage>
        <taxon>Eukaryota</taxon>
        <taxon>Fungi</taxon>
        <taxon>Dikarya</taxon>
        <taxon>Ascomycota</taxon>
        <taxon>Pezizomycotina</taxon>
        <taxon>Dothideomycetes</taxon>
        <taxon>Dothideomycetidae</taxon>
        <taxon>Mycosphaerellales</taxon>
        <taxon>Extremaceae</taxon>
        <taxon>Extremus</taxon>
    </lineage>
</organism>
<dbReference type="PANTHER" id="PTHR42743">
    <property type="entry name" value="AMINO-ACID AMINOTRANSFERASE"/>
    <property type="match status" value="1"/>
</dbReference>
<evidence type="ECO:0000256" key="1">
    <source>
        <dbReference type="ARBA" id="ARBA00009320"/>
    </source>
</evidence>
<dbReference type="EMBL" id="JAWDJX010000083">
    <property type="protein sequence ID" value="KAK3046697.1"/>
    <property type="molecule type" value="Genomic_DNA"/>
</dbReference>
<keyword evidence="3" id="KW-1185">Reference proteome</keyword>